<dbReference type="OrthoDB" id="9808881at2"/>
<organism evidence="3 4">
    <name type="scientific">Halodesulfovibrio marinisediminis DSM 17456</name>
    <dbReference type="NCBI Taxonomy" id="1121457"/>
    <lineage>
        <taxon>Bacteria</taxon>
        <taxon>Pseudomonadati</taxon>
        <taxon>Thermodesulfobacteriota</taxon>
        <taxon>Desulfovibrionia</taxon>
        <taxon>Desulfovibrionales</taxon>
        <taxon>Desulfovibrionaceae</taxon>
        <taxon>Halodesulfovibrio</taxon>
    </lineage>
</organism>
<name>A0A1N6IV62_9BACT</name>
<reference evidence="4" key="1">
    <citation type="submission" date="2016-11" db="EMBL/GenBank/DDBJ databases">
        <authorList>
            <person name="Varghese N."/>
            <person name="Submissions S."/>
        </authorList>
    </citation>
    <scope>NUCLEOTIDE SEQUENCE [LARGE SCALE GENOMIC DNA]</scope>
    <source>
        <strain evidence="4">DSM 17456</strain>
    </source>
</reference>
<feature type="compositionally biased region" description="Basic and acidic residues" evidence="1">
    <location>
        <begin position="22"/>
        <end position="33"/>
    </location>
</feature>
<dbReference type="STRING" id="1121457.SAMN02745161_2961"/>
<keyword evidence="3" id="KW-0378">Hydrolase</keyword>
<keyword evidence="3" id="KW-0255">Endonuclease</keyword>
<accession>A0A1N6IV62</accession>
<dbReference type="InterPro" id="IPR036063">
    <property type="entry name" value="Smr_dom_sf"/>
</dbReference>
<dbReference type="EMBL" id="FSRG01000007">
    <property type="protein sequence ID" value="SIO35835.1"/>
    <property type="molecule type" value="Genomic_DNA"/>
</dbReference>
<dbReference type="PANTHER" id="PTHR35562:SF2">
    <property type="entry name" value="DNA ENDONUCLEASE SMRA-RELATED"/>
    <property type="match status" value="1"/>
</dbReference>
<protein>
    <submittedName>
        <fullName evidence="3">DNA-nicking endonuclease, Smr domain</fullName>
    </submittedName>
</protein>
<gene>
    <name evidence="3" type="ORF">SAMN02745161_2961</name>
</gene>
<feature type="compositionally biased region" description="Acidic residues" evidence="1">
    <location>
        <begin position="34"/>
        <end position="47"/>
    </location>
</feature>
<feature type="domain" description="Smr" evidence="2">
    <location>
        <begin position="203"/>
        <end position="287"/>
    </location>
</feature>
<dbReference type="SUPFAM" id="SSF160443">
    <property type="entry name" value="SMR domain-like"/>
    <property type="match status" value="1"/>
</dbReference>
<dbReference type="Pfam" id="PF01713">
    <property type="entry name" value="Smr"/>
    <property type="match status" value="1"/>
</dbReference>
<feature type="compositionally biased region" description="Polar residues" evidence="1">
    <location>
        <begin position="50"/>
        <end position="59"/>
    </location>
</feature>
<evidence type="ECO:0000313" key="4">
    <source>
        <dbReference type="Proteomes" id="UP000184694"/>
    </source>
</evidence>
<dbReference type="GO" id="GO:0004519">
    <property type="term" value="F:endonuclease activity"/>
    <property type="evidence" value="ECO:0007669"/>
    <property type="project" value="UniProtKB-KW"/>
</dbReference>
<evidence type="ECO:0000259" key="2">
    <source>
        <dbReference type="PROSITE" id="PS50828"/>
    </source>
</evidence>
<feature type="compositionally biased region" description="Basic and acidic residues" evidence="1">
    <location>
        <begin position="76"/>
        <end position="99"/>
    </location>
</feature>
<dbReference type="RefSeq" id="WP_074217713.1">
    <property type="nucleotide sequence ID" value="NZ_FSRG01000007.1"/>
</dbReference>
<dbReference type="PANTHER" id="PTHR35562">
    <property type="entry name" value="DNA ENDONUCLEASE SMRA-RELATED"/>
    <property type="match status" value="1"/>
</dbReference>
<keyword evidence="4" id="KW-1185">Reference proteome</keyword>
<dbReference type="Gene3D" id="3.30.1370.110">
    <property type="match status" value="1"/>
</dbReference>
<feature type="region of interest" description="Disordered" evidence="1">
    <location>
        <begin position="1"/>
        <end position="104"/>
    </location>
</feature>
<evidence type="ECO:0000256" key="1">
    <source>
        <dbReference type="SAM" id="MobiDB-lite"/>
    </source>
</evidence>
<proteinExistence type="predicted"/>
<dbReference type="Proteomes" id="UP000184694">
    <property type="component" value="Unassembled WGS sequence"/>
</dbReference>
<sequence>MDNNPFKNLNKKNFPDASAPKKKQDAQKKKSVQDEELFSVPSDDDDLFSQAMSNVSSLDGGQGKVKKRTHSSDSVMRMDEVKGFDTVSKKKDKKQTAKERSRKAVASVKPKVEIPEEDAFAAAMMGVSQLNTKGREVAPDVKVDAKKGTAVDDPVKALQDLLEGEVEFMLEYTNEYIQGHVQGLDPMILGKLRAGHYSPEGHLDMHGMVAQEAHEALVQFLRASYNKGKRTVLLIPGRGRNSPEGYAVLRERIQEWLTRDPFKRVVLAFCTAQNKDGGAGALYVLLRKYKKSRGKIQWQRNDVTIDY</sequence>
<keyword evidence="3" id="KW-0540">Nuclease</keyword>
<feature type="compositionally biased region" description="Low complexity" evidence="1">
    <location>
        <begin position="1"/>
        <end position="18"/>
    </location>
</feature>
<dbReference type="InterPro" id="IPR002625">
    <property type="entry name" value="Smr_dom"/>
</dbReference>
<evidence type="ECO:0000313" key="3">
    <source>
        <dbReference type="EMBL" id="SIO35835.1"/>
    </source>
</evidence>
<dbReference type="AlphaFoldDB" id="A0A1N6IV62"/>
<dbReference type="PROSITE" id="PS50828">
    <property type="entry name" value="SMR"/>
    <property type="match status" value="1"/>
</dbReference>
<dbReference type="SMART" id="SM00463">
    <property type="entry name" value="SMR"/>
    <property type="match status" value="1"/>
</dbReference>